<dbReference type="GO" id="GO:0001817">
    <property type="term" value="P:regulation of cytokine production"/>
    <property type="evidence" value="ECO:0007669"/>
    <property type="project" value="TreeGrafter"/>
</dbReference>
<dbReference type="GO" id="GO:1903037">
    <property type="term" value="P:regulation of leukocyte cell-cell adhesion"/>
    <property type="evidence" value="ECO:0007669"/>
    <property type="project" value="UniProtKB-ARBA"/>
</dbReference>
<evidence type="ECO:0000256" key="5">
    <source>
        <dbReference type="ARBA" id="ARBA00023180"/>
    </source>
</evidence>
<keyword evidence="6" id="KW-0393">Immunoglobulin domain</keyword>
<dbReference type="InterPro" id="IPR053896">
    <property type="entry name" value="BTN3A2-like_Ig-C"/>
</dbReference>
<evidence type="ECO:0000256" key="4">
    <source>
        <dbReference type="ARBA" id="ARBA00023157"/>
    </source>
</evidence>
<dbReference type="AlphaFoldDB" id="A0A8J4UQI6"/>
<feature type="transmembrane region" description="Helical" evidence="7">
    <location>
        <begin position="242"/>
        <end position="266"/>
    </location>
</feature>
<keyword evidence="11" id="KW-1185">Reference proteome</keyword>
<keyword evidence="7" id="KW-0812">Transmembrane</keyword>
<evidence type="ECO:0000259" key="9">
    <source>
        <dbReference type="PROSITE" id="PS50835"/>
    </source>
</evidence>
<keyword evidence="5" id="KW-0325">Glycoprotein</keyword>
<dbReference type="GO" id="GO:0050852">
    <property type="term" value="P:T cell receptor signaling pathway"/>
    <property type="evidence" value="ECO:0007669"/>
    <property type="project" value="TreeGrafter"/>
</dbReference>
<feature type="chain" id="PRO_5035230663" evidence="8">
    <location>
        <begin position="18"/>
        <end position="350"/>
    </location>
</feature>
<dbReference type="PROSITE" id="PS50835">
    <property type="entry name" value="IG_LIKE"/>
    <property type="match status" value="2"/>
</dbReference>
<keyword evidence="2 8" id="KW-0732">Signal</keyword>
<dbReference type="InterPro" id="IPR050504">
    <property type="entry name" value="IgSF_BTN/MOG"/>
</dbReference>
<comment type="caution">
    <text evidence="10">The sequence shown here is derived from an EMBL/GenBank/DDBJ whole genome shotgun (WGS) entry which is preliminary data.</text>
</comment>
<dbReference type="InterPro" id="IPR013783">
    <property type="entry name" value="Ig-like_fold"/>
</dbReference>
<dbReference type="PANTHER" id="PTHR24100:SF149">
    <property type="entry name" value="BG-LIKE ANTIGEN 1-RELATED"/>
    <property type="match status" value="1"/>
</dbReference>
<sequence>VLVCFSVVFLCSSFILASDVFTLNCAESVILGKYGSSVILPCWLTPEVSAETLEIRWYRPEKFTAPFQFYQGGKFNTEYQGTYGNRSSLSPRNPQSTGLKQGDVSLRLDNIGLSDIGIFHCYVSGDKSYQDKTVNLSLTALGAPARLSLQHLQDSVNLTCSSCGWFPQPKLLWKSPNEKTLSKTQSLIYSKQENGLFCAHSWIVLSSSFSNLISCSVTLSEEEKREVSFDLDARPSDDTSGLWKILFGLALFCLLALIGVGLYKIYSARKKSDYMLVNGVEMEVVVDLGQDNISATNLEDLRKDAVAITLDKKNCKNEYLRFIDQDGLMVRDTPNAAENYAGHGFPYGLC</sequence>
<dbReference type="EMBL" id="QNUK01000095">
    <property type="protein sequence ID" value="KAF5902212.1"/>
    <property type="molecule type" value="Genomic_DNA"/>
</dbReference>
<dbReference type="GO" id="GO:0005102">
    <property type="term" value="F:signaling receptor binding"/>
    <property type="evidence" value="ECO:0007669"/>
    <property type="project" value="TreeGrafter"/>
</dbReference>
<dbReference type="SUPFAM" id="SSF48726">
    <property type="entry name" value="Immunoglobulin"/>
    <property type="match status" value="2"/>
</dbReference>
<evidence type="ECO:0000313" key="10">
    <source>
        <dbReference type="EMBL" id="KAF5902212.1"/>
    </source>
</evidence>
<evidence type="ECO:0000256" key="3">
    <source>
        <dbReference type="ARBA" id="ARBA00023136"/>
    </source>
</evidence>
<organism evidence="10 11">
    <name type="scientific">Clarias magur</name>
    <name type="common">Asian catfish</name>
    <name type="synonym">Macropteronotus magur</name>
    <dbReference type="NCBI Taxonomy" id="1594786"/>
    <lineage>
        <taxon>Eukaryota</taxon>
        <taxon>Metazoa</taxon>
        <taxon>Chordata</taxon>
        <taxon>Craniata</taxon>
        <taxon>Vertebrata</taxon>
        <taxon>Euteleostomi</taxon>
        <taxon>Actinopterygii</taxon>
        <taxon>Neopterygii</taxon>
        <taxon>Teleostei</taxon>
        <taxon>Ostariophysi</taxon>
        <taxon>Siluriformes</taxon>
        <taxon>Clariidae</taxon>
        <taxon>Clarias</taxon>
    </lineage>
</organism>
<dbReference type="Pfam" id="PF22705">
    <property type="entry name" value="C2-set_3"/>
    <property type="match status" value="1"/>
</dbReference>
<dbReference type="SMART" id="SM00409">
    <property type="entry name" value="IG"/>
    <property type="match status" value="1"/>
</dbReference>
<dbReference type="InterPro" id="IPR007110">
    <property type="entry name" value="Ig-like_dom"/>
</dbReference>
<gene>
    <name evidence="10" type="ORF">DAT39_008079</name>
</gene>
<dbReference type="GO" id="GO:0009897">
    <property type="term" value="C:external side of plasma membrane"/>
    <property type="evidence" value="ECO:0007669"/>
    <property type="project" value="TreeGrafter"/>
</dbReference>
<feature type="domain" description="Ig-like" evidence="9">
    <location>
        <begin position="35"/>
        <end position="137"/>
    </location>
</feature>
<evidence type="ECO:0000256" key="2">
    <source>
        <dbReference type="ARBA" id="ARBA00022729"/>
    </source>
</evidence>
<name>A0A8J4UQI6_CLAMG</name>
<feature type="non-terminal residue" evidence="10">
    <location>
        <position position="350"/>
    </location>
</feature>
<proteinExistence type="predicted"/>
<dbReference type="InterPro" id="IPR003599">
    <property type="entry name" value="Ig_sub"/>
</dbReference>
<keyword evidence="3 7" id="KW-0472">Membrane</keyword>
<dbReference type="PANTHER" id="PTHR24100">
    <property type="entry name" value="BUTYROPHILIN"/>
    <property type="match status" value="1"/>
</dbReference>
<evidence type="ECO:0000256" key="8">
    <source>
        <dbReference type="SAM" id="SignalP"/>
    </source>
</evidence>
<comment type="subcellular location">
    <subcellularLocation>
        <location evidence="1">Membrane</location>
    </subcellularLocation>
</comment>
<dbReference type="OrthoDB" id="9986391at2759"/>
<accession>A0A8J4UQI6</accession>
<protein>
    <submittedName>
        <fullName evidence="10">Butyrophilin subfamily 1 member A1-like</fullName>
    </submittedName>
</protein>
<dbReference type="Gene3D" id="2.60.40.10">
    <property type="entry name" value="Immunoglobulins"/>
    <property type="match status" value="2"/>
</dbReference>
<dbReference type="InterPro" id="IPR036179">
    <property type="entry name" value="Ig-like_dom_sf"/>
</dbReference>
<feature type="non-terminal residue" evidence="10">
    <location>
        <position position="1"/>
    </location>
</feature>
<evidence type="ECO:0000256" key="1">
    <source>
        <dbReference type="ARBA" id="ARBA00004370"/>
    </source>
</evidence>
<dbReference type="Pfam" id="PF07686">
    <property type="entry name" value="V-set"/>
    <property type="match status" value="1"/>
</dbReference>
<keyword evidence="7" id="KW-1133">Transmembrane helix</keyword>
<evidence type="ECO:0000256" key="7">
    <source>
        <dbReference type="SAM" id="Phobius"/>
    </source>
</evidence>
<keyword evidence="4" id="KW-1015">Disulfide bond</keyword>
<dbReference type="GO" id="GO:0050863">
    <property type="term" value="P:regulation of T cell activation"/>
    <property type="evidence" value="ECO:0007669"/>
    <property type="project" value="UniProtKB-ARBA"/>
</dbReference>
<reference evidence="10" key="1">
    <citation type="submission" date="2020-07" db="EMBL/GenBank/DDBJ databases">
        <title>Clarias magur genome sequencing, assembly and annotation.</title>
        <authorList>
            <person name="Kushwaha B."/>
            <person name="Kumar R."/>
            <person name="Das P."/>
            <person name="Joshi C.G."/>
            <person name="Kumar D."/>
            <person name="Nagpure N.S."/>
            <person name="Pandey M."/>
            <person name="Agarwal S."/>
            <person name="Srivastava S."/>
            <person name="Singh M."/>
            <person name="Sahoo L."/>
            <person name="Jayasankar P."/>
            <person name="Meher P.K."/>
            <person name="Koringa P.G."/>
            <person name="Iquebal M.A."/>
            <person name="Das S.P."/>
            <person name="Bit A."/>
            <person name="Patnaik S."/>
            <person name="Patel N."/>
            <person name="Shah T.M."/>
            <person name="Hinsu A."/>
            <person name="Jena J.K."/>
        </authorList>
    </citation>
    <scope>NUCLEOTIDE SEQUENCE</scope>
    <source>
        <strain evidence="10">CIFAMagur01</strain>
        <tissue evidence="10">Testis</tissue>
    </source>
</reference>
<evidence type="ECO:0000256" key="6">
    <source>
        <dbReference type="ARBA" id="ARBA00023319"/>
    </source>
</evidence>
<feature type="domain" description="Ig-like" evidence="9">
    <location>
        <begin position="154"/>
        <end position="228"/>
    </location>
</feature>
<dbReference type="FunFam" id="2.60.40.10:FF:000142">
    <property type="entry name" value="V-set domain-containing T-cell activation inhibitor 1"/>
    <property type="match status" value="1"/>
</dbReference>
<evidence type="ECO:0000313" key="11">
    <source>
        <dbReference type="Proteomes" id="UP000727407"/>
    </source>
</evidence>
<feature type="signal peptide" evidence="8">
    <location>
        <begin position="1"/>
        <end position="17"/>
    </location>
</feature>
<dbReference type="Proteomes" id="UP000727407">
    <property type="component" value="Unassembled WGS sequence"/>
</dbReference>
<dbReference type="InterPro" id="IPR013106">
    <property type="entry name" value="Ig_V-set"/>
</dbReference>